<evidence type="ECO:0000313" key="3">
    <source>
        <dbReference type="Proteomes" id="UP000198802"/>
    </source>
</evidence>
<protein>
    <submittedName>
        <fullName evidence="2">Uncharacterized protein</fullName>
    </submittedName>
</protein>
<feature type="compositionally biased region" description="Polar residues" evidence="1">
    <location>
        <begin position="251"/>
        <end position="260"/>
    </location>
</feature>
<sequence length="270" mass="28746">MATPSARSRTGVFAHAECSCLPMAPKRATRRGRQCGPRRAAQPAMVRERSPRATTSSSRHGGWFGVTCVVTRHRCRNHRRHRWPGGVLAAAKRPSRRTAGRRTTVSSDQRCHPAAVPTAGYPRCIHEQCAFSISRDPWVSVAIARRGGAARLRVRGAENSACPSHQNPQALPDSKPRVGTARDHESEEPRILVVPATGIPRSCPTANHGSGRGGTTKGLSSSSSDRGVISAYAPGGQPTARCTRTRSARSGETTASSSRTRPAAGAARPS</sequence>
<name>A0A0S4QPC0_9ACTN</name>
<organism evidence="2 3">
    <name type="scientific">Parafrankia irregularis</name>
    <dbReference type="NCBI Taxonomy" id="795642"/>
    <lineage>
        <taxon>Bacteria</taxon>
        <taxon>Bacillati</taxon>
        <taxon>Actinomycetota</taxon>
        <taxon>Actinomycetes</taxon>
        <taxon>Frankiales</taxon>
        <taxon>Frankiaceae</taxon>
        <taxon>Parafrankia</taxon>
    </lineage>
</organism>
<feature type="region of interest" description="Disordered" evidence="1">
    <location>
        <begin position="156"/>
        <end position="270"/>
    </location>
</feature>
<feature type="region of interest" description="Disordered" evidence="1">
    <location>
        <begin position="28"/>
        <end position="58"/>
    </location>
</feature>
<reference evidence="3" key="1">
    <citation type="submission" date="2015-11" db="EMBL/GenBank/DDBJ databases">
        <authorList>
            <person name="Varghese N."/>
        </authorList>
    </citation>
    <scope>NUCLEOTIDE SEQUENCE [LARGE SCALE GENOMIC DNA]</scope>
    <source>
        <strain evidence="3">DSM 45899</strain>
    </source>
</reference>
<dbReference type="Proteomes" id="UP000198802">
    <property type="component" value="Unassembled WGS sequence"/>
</dbReference>
<dbReference type="AlphaFoldDB" id="A0A0S4QPC0"/>
<feature type="compositionally biased region" description="Basic and acidic residues" evidence="1">
    <location>
        <begin position="174"/>
        <end position="190"/>
    </location>
</feature>
<evidence type="ECO:0000256" key="1">
    <source>
        <dbReference type="SAM" id="MobiDB-lite"/>
    </source>
</evidence>
<gene>
    <name evidence="2" type="ORF">Ga0074812_11329</name>
</gene>
<evidence type="ECO:0000313" key="2">
    <source>
        <dbReference type="EMBL" id="CUU57531.1"/>
    </source>
</evidence>
<feature type="region of interest" description="Disordered" evidence="1">
    <location>
        <begin position="91"/>
        <end position="112"/>
    </location>
</feature>
<keyword evidence="3" id="KW-1185">Reference proteome</keyword>
<proteinExistence type="predicted"/>
<feature type="compositionally biased region" description="Low complexity" evidence="1">
    <location>
        <begin position="217"/>
        <end position="227"/>
    </location>
</feature>
<accession>A0A0S4QPC0</accession>
<dbReference type="EMBL" id="FAOZ01000013">
    <property type="protein sequence ID" value="CUU57531.1"/>
    <property type="molecule type" value="Genomic_DNA"/>
</dbReference>